<dbReference type="SUPFAM" id="SSF51735">
    <property type="entry name" value="NAD(P)-binding Rossmann-fold domains"/>
    <property type="match status" value="1"/>
</dbReference>
<keyword evidence="5" id="KW-1185">Reference proteome</keyword>
<evidence type="ECO:0000256" key="1">
    <source>
        <dbReference type="ARBA" id="ARBA00006484"/>
    </source>
</evidence>
<accession>A0ABS7UPY5</accession>
<comment type="similarity">
    <text evidence="1 3">Belongs to the short-chain dehydrogenases/reductases (SDR) family.</text>
</comment>
<protein>
    <submittedName>
        <fullName evidence="4">Oxidoreductase</fullName>
    </submittedName>
</protein>
<dbReference type="NCBIfam" id="NF005372">
    <property type="entry name" value="PRK06914.1"/>
    <property type="match status" value="1"/>
</dbReference>
<dbReference type="PANTHER" id="PTHR43976">
    <property type="entry name" value="SHORT CHAIN DEHYDROGENASE"/>
    <property type="match status" value="1"/>
</dbReference>
<dbReference type="InterPro" id="IPR051911">
    <property type="entry name" value="SDR_oxidoreductase"/>
</dbReference>
<dbReference type="InterPro" id="IPR002347">
    <property type="entry name" value="SDR_fam"/>
</dbReference>
<dbReference type="Pfam" id="PF00106">
    <property type="entry name" value="adh_short"/>
    <property type="match status" value="1"/>
</dbReference>
<dbReference type="CDD" id="cd05374">
    <property type="entry name" value="17beta-HSD-like_SDR_c"/>
    <property type="match status" value="1"/>
</dbReference>
<evidence type="ECO:0000256" key="2">
    <source>
        <dbReference type="ARBA" id="ARBA00023002"/>
    </source>
</evidence>
<evidence type="ECO:0000313" key="4">
    <source>
        <dbReference type="EMBL" id="MBZ5750048.1"/>
    </source>
</evidence>
<sequence length="280" mass="31277">MEKQIAVVTGSSSGFGLLTSLELAKSGFRVIATMRDVNKSINLMDHAKTLGVEERIQIVELDVSSNVSINNWKSYMEGLGRIDVLVNNAGFAGAGFVEEVPIDEYRRQFETNVFGVIAVTQAVLPLMRLQHSGKIINLSSISGKIGFPGLSPYITSKHAIEGWSESLRLEMKPFGIEVILVEPGSYQTNIWSTGKQVTEASLKVDSPYYETMKKLEHHIEKGMSNFWDPSEVARLIAVIAKRKNTKLRYMVGKGVKVAVFLKIILPWKCWERLFLKQLKG</sequence>
<dbReference type="Proteomes" id="UP001165287">
    <property type="component" value="Unassembled WGS sequence"/>
</dbReference>
<evidence type="ECO:0000256" key="3">
    <source>
        <dbReference type="RuleBase" id="RU000363"/>
    </source>
</evidence>
<dbReference type="RefSeq" id="WP_224138046.1">
    <property type="nucleotide sequence ID" value="NZ_JAIQUM010000011.1"/>
</dbReference>
<dbReference type="PRINTS" id="PR00081">
    <property type="entry name" value="GDHRDH"/>
</dbReference>
<comment type="caution">
    <text evidence="4">The sequence shown here is derived from an EMBL/GenBank/DDBJ whole genome shotgun (WGS) entry which is preliminary data.</text>
</comment>
<keyword evidence="2" id="KW-0560">Oxidoreductase</keyword>
<reference evidence="4" key="1">
    <citation type="submission" date="2024-05" db="EMBL/GenBank/DDBJ databases">
        <title>Metabacillus sp. nov., isolated from the rhizosphere soil of tomato plants.</title>
        <authorList>
            <person name="Ma R."/>
        </authorList>
    </citation>
    <scope>NUCLEOTIDE SEQUENCE</scope>
    <source>
        <strain evidence="4">DBTR6</strain>
    </source>
</reference>
<evidence type="ECO:0000313" key="5">
    <source>
        <dbReference type="Proteomes" id="UP001165287"/>
    </source>
</evidence>
<gene>
    <name evidence="4" type="ORF">K9V48_07280</name>
</gene>
<dbReference type="InterPro" id="IPR036291">
    <property type="entry name" value="NAD(P)-bd_dom_sf"/>
</dbReference>
<dbReference type="PANTHER" id="PTHR43976:SF16">
    <property type="entry name" value="SHORT-CHAIN DEHYDROGENASE_REDUCTASE FAMILY PROTEIN"/>
    <property type="match status" value="1"/>
</dbReference>
<organism evidence="4 5">
    <name type="scientific">Metabacillus rhizolycopersici</name>
    <dbReference type="NCBI Taxonomy" id="2875709"/>
    <lineage>
        <taxon>Bacteria</taxon>
        <taxon>Bacillati</taxon>
        <taxon>Bacillota</taxon>
        <taxon>Bacilli</taxon>
        <taxon>Bacillales</taxon>
        <taxon>Bacillaceae</taxon>
        <taxon>Metabacillus</taxon>
    </lineage>
</organism>
<name>A0ABS7UPY5_9BACI</name>
<dbReference type="EMBL" id="JAIQUM010000011">
    <property type="protein sequence ID" value="MBZ5750048.1"/>
    <property type="molecule type" value="Genomic_DNA"/>
</dbReference>
<proteinExistence type="inferred from homology"/>
<dbReference type="Gene3D" id="3.40.50.720">
    <property type="entry name" value="NAD(P)-binding Rossmann-like Domain"/>
    <property type="match status" value="1"/>
</dbReference>
<dbReference type="PRINTS" id="PR00080">
    <property type="entry name" value="SDRFAMILY"/>
</dbReference>